<evidence type="ECO:0008006" key="4">
    <source>
        <dbReference type="Google" id="ProtNLM"/>
    </source>
</evidence>
<proteinExistence type="predicted"/>
<keyword evidence="3" id="KW-1185">Reference proteome</keyword>
<comment type="caution">
    <text evidence="2">The sequence shown here is derived from an EMBL/GenBank/DDBJ whole genome shotgun (WGS) entry which is preliminary data.</text>
</comment>
<dbReference type="Proteomes" id="UP000582231">
    <property type="component" value="Unassembled WGS sequence"/>
</dbReference>
<dbReference type="RefSeq" id="WP_179729144.1">
    <property type="nucleotide sequence ID" value="NZ_BAABEF010000001.1"/>
</dbReference>
<keyword evidence="1" id="KW-0812">Transmembrane</keyword>
<feature type="transmembrane region" description="Helical" evidence="1">
    <location>
        <begin position="32"/>
        <end position="50"/>
    </location>
</feature>
<organism evidence="2 3">
    <name type="scientific">Nocardioides kongjuensis</name>
    <dbReference type="NCBI Taxonomy" id="349522"/>
    <lineage>
        <taxon>Bacteria</taxon>
        <taxon>Bacillati</taxon>
        <taxon>Actinomycetota</taxon>
        <taxon>Actinomycetes</taxon>
        <taxon>Propionibacteriales</taxon>
        <taxon>Nocardioidaceae</taxon>
        <taxon>Nocardioides</taxon>
    </lineage>
</organism>
<dbReference type="EMBL" id="JACCBF010000001">
    <property type="protein sequence ID" value="NYD33046.1"/>
    <property type="molecule type" value="Genomic_DNA"/>
</dbReference>
<gene>
    <name evidence="2" type="ORF">BJ958_004592</name>
</gene>
<evidence type="ECO:0000313" key="3">
    <source>
        <dbReference type="Proteomes" id="UP000582231"/>
    </source>
</evidence>
<sequence>MDPLADRVEWTVTSEEQTALIRTSTWRLWRRLALYLVVLFACGMAVLGSARWGVPGLALGPVAGVVMGAWFWLSARSSVRRMLLAAYPVGATVAAEATEDTLRLETAAGASDLPWDRLVLASPGPVVVLARDAVDRQWITLPRQLVPDAWLHHLAA</sequence>
<keyword evidence="1" id="KW-1133">Transmembrane helix</keyword>
<reference evidence="2 3" key="1">
    <citation type="submission" date="2020-07" db="EMBL/GenBank/DDBJ databases">
        <title>Sequencing the genomes of 1000 actinobacteria strains.</title>
        <authorList>
            <person name="Klenk H.-P."/>
        </authorList>
    </citation>
    <scope>NUCLEOTIDE SEQUENCE [LARGE SCALE GENOMIC DNA]</scope>
    <source>
        <strain evidence="2 3">DSM 19082</strain>
    </source>
</reference>
<name>A0A852RV17_9ACTN</name>
<keyword evidence="1" id="KW-0472">Membrane</keyword>
<evidence type="ECO:0000256" key="1">
    <source>
        <dbReference type="SAM" id="Phobius"/>
    </source>
</evidence>
<protein>
    <recommendedName>
        <fullName evidence="4">YcxB family protein</fullName>
    </recommendedName>
</protein>
<evidence type="ECO:0000313" key="2">
    <source>
        <dbReference type="EMBL" id="NYD33046.1"/>
    </source>
</evidence>
<accession>A0A852RV17</accession>
<dbReference type="AlphaFoldDB" id="A0A852RV17"/>
<feature type="transmembrane region" description="Helical" evidence="1">
    <location>
        <begin position="56"/>
        <end position="73"/>
    </location>
</feature>